<dbReference type="GO" id="GO:0005886">
    <property type="term" value="C:plasma membrane"/>
    <property type="evidence" value="ECO:0007669"/>
    <property type="project" value="UniProtKB-SubCell"/>
</dbReference>
<accession>A0AAU8CQT0</accession>
<evidence type="ECO:0000256" key="3">
    <source>
        <dbReference type="ARBA" id="ARBA00022692"/>
    </source>
</evidence>
<protein>
    <submittedName>
        <fullName evidence="7">ABC transporter permease</fullName>
    </submittedName>
</protein>
<feature type="transmembrane region" description="Helical" evidence="6">
    <location>
        <begin position="39"/>
        <end position="59"/>
    </location>
</feature>
<feature type="transmembrane region" description="Helical" evidence="6">
    <location>
        <begin position="279"/>
        <end position="296"/>
    </location>
</feature>
<evidence type="ECO:0000313" key="7">
    <source>
        <dbReference type="EMBL" id="XCG49293.1"/>
    </source>
</evidence>
<organism evidence="7">
    <name type="scientific">Mesorhizobium sp. WSM2240</name>
    <dbReference type="NCBI Taxonomy" id="3228851"/>
    <lineage>
        <taxon>Bacteria</taxon>
        <taxon>Pseudomonadati</taxon>
        <taxon>Pseudomonadota</taxon>
        <taxon>Alphaproteobacteria</taxon>
        <taxon>Hyphomicrobiales</taxon>
        <taxon>Phyllobacteriaceae</taxon>
        <taxon>Mesorhizobium</taxon>
    </lineage>
</organism>
<sequence>MEQAFEILFTASFWVAAIRIASPLIFATMGELICERAGVLNLGIEGIMTAGAFAGWFTVYAGGDLWSGVLVAALAGAMFGLLHATLTVPLGLSQHVVGIGITLLASSLTYFIYRLALPEVTSPPKIAPFEALAIPGLSSIPVVGPALFNQTPLTYLAFATVAIVAWVLYRTPLGLAIRAAGENPAAVEAQGISVTGIRMGAVMAGSALMAVGGAFLTMSAFNSFFFQMINGRGWICIALVVFGSWRPGKALLGAILFAAFDAYQVRLQQLSGGVVPYQVFLMMPYALSILALILVARRATYPKALMIPYQKGER</sequence>
<dbReference type="EMBL" id="CP159253">
    <property type="protein sequence ID" value="XCG49293.1"/>
    <property type="molecule type" value="Genomic_DNA"/>
</dbReference>
<keyword evidence="5 6" id="KW-0472">Membrane</keyword>
<feature type="transmembrane region" description="Helical" evidence="6">
    <location>
        <begin position="199"/>
        <end position="218"/>
    </location>
</feature>
<dbReference type="InterPro" id="IPR001851">
    <property type="entry name" value="ABC_transp_permease"/>
</dbReference>
<feature type="transmembrane region" description="Helical" evidence="6">
    <location>
        <begin position="6"/>
        <end position="27"/>
    </location>
</feature>
<dbReference type="CDD" id="cd06580">
    <property type="entry name" value="TM_PBP1_transp_TpRbsC_like"/>
    <property type="match status" value="1"/>
</dbReference>
<feature type="transmembrane region" description="Helical" evidence="6">
    <location>
        <begin position="65"/>
        <end position="84"/>
    </location>
</feature>
<dbReference type="GO" id="GO:0022857">
    <property type="term" value="F:transmembrane transporter activity"/>
    <property type="evidence" value="ECO:0007669"/>
    <property type="project" value="InterPro"/>
</dbReference>
<dbReference type="PANTHER" id="PTHR43370:SF2">
    <property type="entry name" value="ABC TRANSPORTER PERMEASE PROTEIN"/>
    <property type="match status" value="1"/>
</dbReference>
<evidence type="ECO:0000256" key="5">
    <source>
        <dbReference type="ARBA" id="ARBA00023136"/>
    </source>
</evidence>
<keyword evidence="3 6" id="KW-0812">Transmembrane</keyword>
<evidence type="ECO:0000256" key="4">
    <source>
        <dbReference type="ARBA" id="ARBA00022989"/>
    </source>
</evidence>
<comment type="subcellular location">
    <subcellularLocation>
        <location evidence="1">Cell membrane</location>
        <topology evidence="1">Multi-pass membrane protein</topology>
    </subcellularLocation>
</comment>
<proteinExistence type="predicted"/>
<gene>
    <name evidence="7" type="ORF">ABVK50_01230</name>
</gene>
<keyword evidence="4 6" id="KW-1133">Transmembrane helix</keyword>
<name>A0AAU8CQT0_9HYPH</name>
<keyword evidence="2" id="KW-1003">Cell membrane</keyword>
<evidence type="ECO:0000256" key="6">
    <source>
        <dbReference type="SAM" id="Phobius"/>
    </source>
</evidence>
<dbReference type="RefSeq" id="WP_353643173.1">
    <property type="nucleotide sequence ID" value="NZ_CP159253.1"/>
</dbReference>
<dbReference type="Pfam" id="PF02653">
    <property type="entry name" value="BPD_transp_2"/>
    <property type="match status" value="1"/>
</dbReference>
<feature type="transmembrane region" description="Helical" evidence="6">
    <location>
        <begin position="96"/>
        <end position="113"/>
    </location>
</feature>
<evidence type="ECO:0000256" key="2">
    <source>
        <dbReference type="ARBA" id="ARBA00022475"/>
    </source>
</evidence>
<dbReference type="PANTHER" id="PTHR43370">
    <property type="entry name" value="SUGAR ABC TRANSPORTER INTEGRAL MEMBRANE PROTEIN-RELATED"/>
    <property type="match status" value="1"/>
</dbReference>
<reference evidence="7" key="1">
    <citation type="submission" date="2024-06" db="EMBL/GenBank/DDBJ databases">
        <title>Mesorhizobium karijinii sp. nov., a symbiont of the iconic Swainsona formosa from arid Australia.</title>
        <authorList>
            <person name="Hill Y.J."/>
            <person name="Watkin E.L.J."/>
            <person name="O'Hara G.W."/>
            <person name="Terpolilli J."/>
            <person name="Tye M.L."/>
            <person name="Kohlmeier M.G."/>
        </authorList>
    </citation>
    <scope>NUCLEOTIDE SEQUENCE</scope>
    <source>
        <strain evidence="7">WSM2240</strain>
    </source>
</reference>
<evidence type="ECO:0000256" key="1">
    <source>
        <dbReference type="ARBA" id="ARBA00004651"/>
    </source>
</evidence>
<dbReference type="AlphaFoldDB" id="A0AAU8CQT0"/>
<feature type="transmembrane region" description="Helical" evidence="6">
    <location>
        <begin position="152"/>
        <end position="169"/>
    </location>
</feature>